<reference evidence="3" key="1">
    <citation type="submission" date="2011-08" db="EMBL/GenBank/DDBJ databases">
        <authorList>
            <person name="Rombauts S."/>
        </authorList>
    </citation>
    <scope>NUCLEOTIDE SEQUENCE</scope>
    <source>
        <strain evidence="3">London</strain>
    </source>
</reference>
<sequence>MFKLLVTSIIIINNLLPPVSPTCRYPFEGFGVHLGKLESFNETSADVRASIINLVYNDLLIRNFRTEYLPQFSTKENTYSINCSDVKSCAWITMHSLLSKLPDKSVIVSIWSPPYYMKTFFRHLATEYEEAYYYYITNVTQLIKDQFNLTIDRISMANEPENLIASWDECTMPANQLCRLAQTYDDPIISLCPENAWFSVSKIYLNYSYHGINCRRACRTVVSHGYTLSLNPLFWGSVYYDTKEYPEDVESPTWITEISSTRILAQYSQMTEAIDFSTSIINFVGITCVQRFYYWLAFTTFPSGESLIWYDVTRNKIVLPKKYYALRHFTMASFDNSGHRFICSTNSYLCLQFTSKTVYVNKGYDKEQINNLCDLCCTTDDHDYRCTASNVLPPRSICSC</sequence>
<protein>
    <recommendedName>
        <fullName evidence="4">Glucosylceramidase</fullName>
    </recommendedName>
</protein>
<dbReference type="EMBL" id="CAEY01001131">
    <property type="status" value="NOT_ANNOTATED_CDS"/>
    <property type="molecule type" value="Genomic_DNA"/>
</dbReference>
<dbReference type="HOGENOM" id="CLU_689521_0_0_1"/>
<dbReference type="Gene3D" id="3.20.20.80">
    <property type="entry name" value="Glycosidases"/>
    <property type="match status" value="1"/>
</dbReference>
<accession>T1K012</accession>
<feature type="chain" id="PRO_5004580810" description="Glucosylceramidase" evidence="1">
    <location>
        <begin position="22"/>
        <end position="400"/>
    </location>
</feature>
<keyword evidence="1" id="KW-0732">Signal</keyword>
<evidence type="ECO:0000256" key="1">
    <source>
        <dbReference type="SAM" id="SignalP"/>
    </source>
</evidence>
<dbReference type="SUPFAM" id="SSF51445">
    <property type="entry name" value="(Trans)glycosidases"/>
    <property type="match status" value="1"/>
</dbReference>
<reference evidence="2" key="2">
    <citation type="submission" date="2015-06" db="UniProtKB">
        <authorList>
            <consortium name="EnsemblMetazoa"/>
        </authorList>
    </citation>
    <scope>IDENTIFICATION</scope>
</reference>
<evidence type="ECO:0008006" key="4">
    <source>
        <dbReference type="Google" id="ProtNLM"/>
    </source>
</evidence>
<proteinExistence type="predicted"/>
<dbReference type="EnsemblMetazoa" id="tetur03g06040.1">
    <property type="protein sequence ID" value="tetur03g06040.1"/>
    <property type="gene ID" value="tetur03g06040"/>
</dbReference>
<keyword evidence="3" id="KW-1185">Reference proteome</keyword>
<feature type="signal peptide" evidence="1">
    <location>
        <begin position="1"/>
        <end position="21"/>
    </location>
</feature>
<evidence type="ECO:0000313" key="3">
    <source>
        <dbReference type="Proteomes" id="UP000015104"/>
    </source>
</evidence>
<name>T1K012_TETUR</name>
<evidence type="ECO:0000313" key="2">
    <source>
        <dbReference type="EnsemblMetazoa" id="tetur03g06040.1"/>
    </source>
</evidence>
<dbReference type="Proteomes" id="UP000015104">
    <property type="component" value="Unassembled WGS sequence"/>
</dbReference>
<dbReference type="InterPro" id="IPR017853">
    <property type="entry name" value="GH"/>
</dbReference>
<organism evidence="2 3">
    <name type="scientific">Tetranychus urticae</name>
    <name type="common">Two-spotted spider mite</name>
    <dbReference type="NCBI Taxonomy" id="32264"/>
    <lineage>
        <taxon>Eukaryota</taxon>
        <taxon>Metazoa</taxon>
        <taxon>Ecdysozoa</taxon>
        <taxon>Arthropoda</taxon>
        <taxon>Chelicerata</taxon>
        <taxon>Arachnida</taxon>
        <taxon>Acari</taxon>
        <taxon>Acariformes</taxon>
        <taxon>Trombidiformes</taxon>
        <taxon>Prostigmata</taxon>
        <taxon>Eleutherengona</taxon>
        <taxon>Raphignathae</taxon>
        <taxon>Tetranychoidea</taxon>
        <taxon>Tetranychidae</taxon>
        <taxon>Tetranychus</taxon>
    </lineage>
</organism>
<dbReference type="AlphaFoldDB" id="T1K012"/>